<feature type="compositionally biased region" description="Acidic residues" evidence="1">
    <location>
        <begin position="1275"/>
        <end position="1288"/>
    </location>
</feature>
<organism evidence="2 3">
    <name type="scientific">Plakobranchus ocellatus</name>
    <dbReference type="NCBI Taxonomy" id="259542"/>
    <lineage>
        <taxon>Eukaryota</taxon>
        <taxon>Metazoa</taxon>
        <taxon>Spiralia</taxon>
        <taxon>Lophotrochozoa</taxon>
        <taxon>Mollusca</taxon>
        <taxon>Gastropoda</taxon>
        <taxon>Heterobranchia</taxon>
        <taxon>Euthyneura</taxon>
        <taxon>Panpulmonata</taxon>
        <taxon>Sacoglossa</taxon>
        <taxon>Placobranchoidea</taxon>
        <taxon>Plakobranchidae</taxon>
        <taxon>Plakobranchus</taxon>
    </lineage>
</organism>
<dbReference type="Proteomes" id="UP000735302">
    <property type="component" value="Unassembled WGS sequence"/>
</dbReference>
<feature type="region of interest" description="Disordered" evidence="1">
    <location>
        <begin position="1144"/>
        <end position="1323"/>
    </location>
</feature>
<comment type="caution">
    <text evidence="2">The sequence shown here is derived from an EMBL/GenBank/DDBJ whole genome shotgun (WGS) entry which is preliminary data.</text>
</comment>
<sequence>MNASHQYPAPVMGSMSASHEYPTSAMGTMSASNEYLATAMGTMNASHQHPAPAMGTMSASHQYPAPAMGTMSASHQYPAPVIGTMSASHQHPAPAMGTMNASHQHPAPAMGTMSASHHYPAPAMGLTSASHEYPAPAMGTMIASHQCAAPAVGTMGASQQYPATTMGTLSASHHYPQPILESNIGPSQYPPPMLGSYSGPPQYPQPVMDSLSGPPHYPQPIIESISGPSQYPQPIIDSMSGPPQYFQPIIESISGPPQYPQPIMDSTSGPLQYPQPIIESISGPPQYPQPIIESISGPPQYPQPIIESNSGPPQYPQPIMYSTSGQPQYLQPIMHSTSGPPQYPQPIMDSMSGPHQYPQPTMKSVSSSPQHPASENSRGNAPSSNIIIHSVPANTPPEYVLGTILSHAYSADISGTPSALPALSVNEAGHTIPNVIHQAQFPTLNFIPWQQPNIVHYGVSPQQDPGNALPLPSSPGHCEAAIRTSDSLVAIQKGKPSQGDEISSNLIAGAEFEGNEMSDGTHTSKTAQSGLPDVTGQGQRANLIPPIEDRRPTNPSTRDYTPVSSRISPRVKNDLKPESSPTKDRRPTNPPTRDYTPVSSRISPRVKNDRKPESSPTKDRKPESSPTKDRKPGSSPTKDRRPVSFPTKDRKSESSPTKDRKPESSPTKDRKPGSSPTKGRTRVSSQDSPRVTNDPKPESSITTDKKLASSSSKDRTSNNTLTEGLSALSSPIKTLTSMWSSTINRTSARSPPKMRTHIISRPNDWHRHRSLPHGSDQFLYSNDDFPPLLGQESSETKMNALTESNVDQIYEKNAAHVKHSQSSLYATEKDALSLRDCPSIADPKTKDREFSTNVSEIKDTKSCDSTTEQMANVNFPLKYDNNSKFDIQFGDFNRESVAEIRSGPSNHKNDKRTEVNKRKRQEHEGDNITYEDDSGLQTMPKERAIKEDVKAAPKSSWNETSLTGRELGPVKTLSQQEDAETKCPQDVIQRHIEHINQDSKQNAETSAPTKRSTSGRIPVGQGAFAKSYRTNPLGSSKNTNYNLLGRQDQNDSSRQSGSYFAQRERIARPRLTMDGPYTNLLTVDTPSICVGNDGCGLCVNFYIDSDEVFTFPSFYSAAGYVGQNNPYDKYGQLSPENVRALSFSSDDDFQSSDESLDQFPLPVPKIQHETSLRDLASEKTIPSRYETDGNQAGLWTNDQAGDQADDEKDDQIYDEADDQASHKASDGADDQASNQAGDQTEDQTNDQTGDQVGVESDDQTGDQAEDQTGDQAGVEADDQADDQAEDQTGDQAGVLAEDQTGDQADTLAVPDTKTSHSSGDLDRLRQFLAGHGIASATGTQDGAMYGGEAGDVEEYLFRV</sequence>
<feature type="compositionally biased region" description="Basic and acidic residues" evidence="1">
    <location>
        <begin position="1166"/>
        <end position="1177"/>
    </location>
</feature>
<feature type="compositionally biased region" description="Polar residues" evidence="1">
    <location>
        <begin position="358"/>
        <end position="387"/>
    </location>
</feature>
<feature type="compositionally biased region" description="Acidic residues" evidence="1">
    <location>
        <begin position="1203"/>
        <end position="1218"/>
    </location>
</feature>
<feature type="non-terminal residue" evidence="2">
    <location>
        <position position="1359"/>
    </location>
</feature>
<feature type="compositionally biased region" description="Basic and acidic residues" evidence="1">
    <location>
        <begin position="979"/>
        <end position="997"/>
    </location>
</feature>
<reference evidence="2 3" key="1">
    <citation type="journal article" date="2021" name="Elife">
        <title>Chloroplast acquisition without the gene transfer in kleptoplastic sea slugs, Plakobranchus ocellatus.</title>
        <authorList>
            <person name="Maeda T."/>
            <person name="Takahashi S."/>
            <person name="Yoshida T."/>
            <person name="Shimamura S."/>
            <person name="Takaki Y."/>
            <person name="Nagai Y."/>
            <person name="Toyoda A."/>
            <person name="Suzuki Y."/>
            <person name="Arimoto A."/>
            <person name="Ishii H."/>
            <person name="Satoh N."/>
            <person name="Nishiyama T."/>
            <person name="Hasebe M."/>
            <person name="Maruyama T."/>
            <person name="Minagawa J."/>
            <person name="Obokata J."/>
            <person name="Shigenobu S."/>
        </authorList>
    </citation>
    <scope>NUCLEOTIDE SEQUENCE [LARGE SCALE GENOMIC DNA]</scope>
</reference>
<evidence type="ECO:0000313" key="3">
    <source>
        <dbReference type="Proteomes" id="UP000735302"/>
    </source>
</evidence>
<proteinExistence type="predicted"/>
<feature type="compositionally biased region" description="Polar residues" evidence="1">
    <location>
        <begin position="553"/>
        <end position="567"/>
    </location>
</feature>
<feature type="compositionally biased region" description="Polar residues" evidence="1">
    <location>
        <begin position="674"/>
        <end position="691"/>
    </location>
</feature>
<dbReference type="EMBL" id="BLXT01004960">
    <property type="protein sequence ID" value="GFO18557.1"/>
    <property type="molecule type" value="Genomic_DNA"/>
</dbReference>
<feature type="compositionally biased region" description="Basic and acidic residues" evidence="1">
    <location>
        <begin position="571"/>
        <end position="587"/>
    </location>
</feature>
<name>A0AAV4BHW8_9GAST</name>
<feature type="compositionally biased region" description="Polar residues" evidence="1">
    <location>
        <begin position="320"/>
        <end position="340"/>
    </location>
</feature>
<feature type="compositionally biased region" description="Basic and acidic residues" evidence="1">
    <location>
        <begin position="606"/>
        <end position="672"/>
    </location>
</feature>
<feature type="region of interest" description="Disordered" evidence="1">
    <location>
        <begin position="899"/>
        <end position="1065"/>
    </location>
</feature>
<feature type="compositionally biased region" description="Acidic residues" evidence="1">
    <location>
        <begin position="1145"/>
        <end position="1156"/>
    </location>
</feature>
<accession>A0AAV4BHW8</accession>
<feature type="compositionally biased region" description="Polar residues" evidence="1">
    <location>
        <begin position="1188"/>
        <end position="1200"/>
    </location>
</feature>
<feature type="compositionally biased region" description="Polar residues" evidence="1">
    <location>
        <begin position="998"/>
        <end position="1015"/>
    </location>
</feature>
<feature type="compositionally biased region" description="Basic and acidic residues" evidence="1">
    <location>
        <begin position="940"/>
        <end position="951"/>
    </location>
</feature>
<feature type="compositionally biased region" description="Polar residues" evidence="1">
    <location>
        <begin position="1050"/>
        <end position="1059"/>
    </location>
</feature>
<feature type="compositionally biased region" description="Basic and acidic residues" evidence="1">
    <location>
        <begin position="907"/>
        <end position="926"/>
    </location>
</feature>
<keyword evidence="3" id="KW-1185">Reference proteome</keyword>
<protein>
    <submittedName>
        <fullName evidence="2">Keratinocyte proline-rich protein-like</fullName>
    </submittedName>
</protein>
<feature type="region of interest" description="Disordered" evidence="1">
    <location>
        <begin position="515"/>
        <end position="725"/>
    </location>
</feature>
<feature type="compositionally biased region" description="Basic and acidic residues" evidence="1">
    <location>
        <begin position="693"/>
        <end position="716"/>
    </location>
</feature>
<feature type="compositionally biased region" description="Polar residues" evidence="1">
    <location>
        <begin position="518"/>
        <end position="529"/>
    </location>
</feature>
<feature type="compositionally biased region" description="Acidic residues" evidence="1">
    <location>
        <begin position="1255"/>
        <end position="1268"/>
    </location>
</feature>
<evidence type="ECO:0000313" key="2">
    <source>
        <dbReference type="EMBL" id="GFO18557.1"/>
    </source>
</evidence>
<feature type="compositionally biased region" description="Polar residues" evidence="1">
    <location>
        <begin position="1028"/>
        <end position="1042"/>
    </location>
</feature>
<gene>
    <name evidence="2" type="ORF">PoB_004506200</name>
</gene>
<feature type="region of interest" description="Disordered" evidence="1">
    <location>
        <begin position="86"/>
        <end position="114"/>
    </location>
</feature>
<evidence type="ECO:0000256" key="1">
    <source>
        <dbReference type="SAM" id="MobiDB-lite"/>
    </source>
</evidence>
<feature type="region of interest" description="Disordered" evidence="1">
    <location>
        <begin position="248"/>
        <end position="388"/>
    </location>
</feature>